<feature type="domain" description="Fido" evidence="1">
    <location>
        <begin position="102"/>
        <end position="243"/>
    </location>
</feature>
<dbReference type="InterPro" id="IPR003812">
    <property type="entry name" value="Fido"/>
</dbReference>
<dbReference type="PANTHER" id="PTHR13504:SF38">
    <property type="entry name" value="FIDO DOMAIN-CONTAINING PROTEIN"/>
    <property type="match status" value="1"/>
</dbReference>
<dbReference type="RefSeq" id="WP_278158129.1">
    <property type="nucleotide sequence ID" value="NZ_CP121252.1"/>
</dbReference>
<dbReference type="Pfam" id="PF02661">
    <property type="entry name" value="Fic"/>
    <property type="match status" value="1"/>
</dbReference>
<dbReference type="PROSITE" id="PS51459">
    <property type="entry name" value="FIDO"/>
    <property type="match status" value="1"/>
</dbReference>
<dbReference type="InterPro" id="IPR036390">
    <property type="entry name" value="WH_DNA-bd_sf"/>
</dbReference>
<protein>
    <submittedName>
        <fullName evidence="2">Fic family protein</fullName>
    </submittedName>
</protein>
<dbReference type="EMBL" id="CP121252">
    <property type="protein sequence ID" value="WFP16949.1"/>
    <property type="molecule type" value="Genomic_DNA"/>
</dbReference>
<evidence type="ECO:0000259" key="1">
    <source>
        <dbReference type="PROSITE" id="PS51459"/>
    </source>
</evidence>
<dbReference type="Proteomes" id="UP001219037">
    <property type="component" value="Chromosome"/>
</dbReference>
<dbReference type="SUPFAM" id="SSF140931">
    <property type="entry name" value="Fic-like"/>
    <property type="match status" value="1"/>
</dbReference>
<dbReference type="InterPro" id="IPR036597">
    <property type="entry name" value="Fido-like_dom_sf"/>
</dbReference>
<organism evidence="2 3">
    <name type="scientific">Citricoccus muralis</name>
    <dbReference type="NCBI Taxonomy" id="169134"/>
    <lineage>
        <taxon>Bacteria</taxon>
        <taxon>Bacillati</taxon>
        <taxon>Actinomycetota</taxon>
        <taxon>Actinomycetes</taxon>
        <taxon>Micrococcales</taxon>
        <taxon>Micrococcaceae</taxon>
        <taxon>Citricoccus</taxon>
    </lineage>
</organism>
<dbReference type="SUPFAM" id="SSF46785">
    <property type="entry name" value="Winged helix' DNA-binding domain"/>
    <property type="match status" value="1"/>
</dbReference>
<keyword evidence="3" id="KW-1185">Reference proteome</keyword>
<reference evidence="2 3" key="1">
    <citation type="submission" date="2023-04" db="EMBL/GenBank/DDBJ databases">
        <title>Funneling lignin-derived compounds into biodiesel using alkali-halophilic Citricoccus sp. P2.</title>
        <authorList>
            <person name="Luo C.-B."/>
        </authorList>
    </citation>
    <scope>NUCLEOTIDE SEQUENCE [LARGE SCALE GENOMIC DNA]</scope>
    <source>
        <strain evidence="2 3">P2</strain>
    </source>
</reference>
<name>A0ABY8H7Z0_9MICC</name>
<evidence type="ECO:0000313" key="3">
    <source>
        <dbReference type="Proteomes" id="UP001219037"/>
    </source>
</evidence>
<dbReference type="PANTHER" id="PTHR13504">
    <property type="entry name" value="FIDO DOMAIN-CONTAINING PROTEIN DDB_G0283145"/>
    <property type="match status" value="1"/>
</dbReference>
<dbReference type="InterPro" id="IPR040198">
    <property type="entry name" value="Fido_containing"/>
</dbReference>
<gene>
    <name evidence="2" type="ORF">P8192_02150</name>
</gene>
<sequence length="364" mass="39734">MHGTSSFSDRTRDRLERTAVAVARADERIGDRGRGLEGLVAAGEGGWSTWVDGVWVRPQNVMVAEVFSRSAAGINAEVLTSIRVMQATRDAVESLGDPSRRIGVSDLVSLHDRIEPEAPGLRHEPSWLVRSGQVGDGVAVAPAPADRLPGLMDEVARYMSGTEGSGLVRCAISYAQLDSLHPFESGNGRTARVVLHALLRRTGVLRWTLLPVSTGFARPLADFERGMHRFRRGPEGVEDWLESFCAALEHSARLALELDAAVEALRGALTERLLASRAEDGRSPVVPRADSVLLEMLRRLPADPVVTVESVREHHGISSTAAQRALAELERARILTRARIPGGRQVCWIAEEYLVLVTLRGVYR</sequence>
<accession>A0ABY8H7Z0</accession>
<dbReference type="Gene3D" id="1.10.3290.10">
    <property type="entry name" value="Fido-like domain"/>
    <property type="match status" value="1"/>
</dbReference>
<proteinExistence type="predicted"/>
<evidence type="ECO:0000313" key="2">
    <source>
        <dbReference type="EMBL" id="WFP16949.1"/>
    </source>
</evidence>